<comment type="caution">
    <text evidence="1">The sequence shown here is derived from an EMBL/GenBank/DDBJ whole genome shotgun (WGS) entry which is preliminary data.</text>
</comment>
<keyword evidence="2" id="KW-1185">Reference proteome</keyword>
<sequence length="67" mass="8072">MTYLLLIPFFIIFGIYIIYSKPDLYAHEHDASINKEIENFNANFKVLENLEIENNYFINNNHLYNNK</sequence>
<name>A0A3D9H7E2_9FLAO</name>
<evidence type="ECO:0000313" key="1">
    <source>
        <dbReference type="EMBL" id="RED45413.1"/>
    </source>
</evidence>
<dbReference type="AlphaFoldDB" id="A0A3D9H7E2"/>
<accession>A0A3D9H7E2</accession>
<dbReference type="RefSeq" id="WP_115816715.1">
    <property type="nucleotide sequence ID" value="NZ_QRDV01000002.1"/>
</dbReference>
<reference evidence="1 2" key="1">
    <citation type="submission" date="2018-07" db="EMBL/GenBank/DDBJ databases">
        <title>Genomic Encyclopedia of Type Strains, Phase III (KMG-III): the genomes of soil and plant-associated and newly described type strains.</title>
        <authorList>
            <person name="Whitman W."/>
        </authorList>
    </citation>
    <scope>NUCLEOTIDE SEQUENCE [LARGE SCALE GENOMIC DNA]</scope>
    <source>
        <strain evidence="1 2">CECT 7946</strain>
    </source>
</reference>
<organism evidence="1 2">
    <name type="scientific">Winogradskyella eximia</name>
    <dbReference type="NCBI Taxonomy" id="262006"/>
    <lineage>
        <taxon>Bacteria</taxon>
        <taxon>Pseudomonadati</taxon>
        <taxon>Bacteroidota</taxon>
        <taxon>Flavobacteriia</taxon>
        <taxon>Flavobacteriales</taxon>
        <taxon>Flavobacteriaceae</taxon>
        <taxon>Winogradskyella</taxon>
    </lineage>
</organism>
<gene>
    <name evidence="1" type="ORF">DFQ10_102282</name>
</gene>
<proteinExistence type="predicted"/>
<dbReference type="Proteomes" id="UP000256980">
    <property type="component" value="Unassembled WGS sequence"/>
</dbReference>
<protein>
    <submittedName>
        <fullName evidence="1">Uncharacterized protein</fullName>
    </submittedName>
</protein>
<evidence type="ECO:0000313" key="2">
    <source>
        <dbReference type="Proteomes" id="UP000256980"/>
    </source>
</evidence>
<dbReference type="EMBL" id="QRDV01000002">
    <property type="protein sequence ID" value="RED45413.1"/>
    <property type="molecule type" value="Genomic_DNA"/>
</dbReference>